<dbReference type="PANTHER" id="PTHR37216">
    <property type="entry name" value="EXPRESSED PROTEIN"/>
    <property type="match status" value="1"/>
</dbReference>
<name>A0A6V7PCF3_ANACO</name>
<gene>
    <name evidence="1" type="ORF">CB5_LOCUS11509</name>
</gene>
<dbReference type="Pfam" id="PF25284">
    <property type="entry name" value="DUF7874"/>
    <property type="match status" value="1"/>
</dbReference>
<dbReference type="InterPro" id="IPR057196">
    <property type="entry name" value="DUF7874"/>
</dbReference>
<dbReference type="EMBL" id="LR862147">
    <property type="protein sequence ID" value="CAD1828298.1"/>
    <property type="molecule type" value="Genomic_DNA"/>
</dbReference>
<organism evidence="1">
    <name type="scientific">Ananas comosus var. bracteatus</name>
    <name type="common">red pineapple</name>
    <dbReference type="NCBI Taxonomy" id="296719"/>
    <lineage>
        <taxon>Eukaryota</taxon>
        <taxon>Viridiplantae</taxon>
        <taxon>Streptophyta</taxon>
        <taxon>Embryophyta</taxon>
        <taxon>Tracheophyta</taxon>
        <taxon>Spermatophyta</taxon>
        <taxon>Magnoliopsida</taxon>
        <taxon>Liliopsida</taxon>
        <taxon>Poales</taxon>
        <taxon>Bromeliaceae</taxon>
        <taxon>Bromelioideae</taxon>
        <taxon>Ananas</taxon>
    </lineage>
</organism>
<evidence type="ECO:0008006" key="2">
    <source>
        <dbReference type="Google" id="ProtNLM"/>
    </source>
</evidence>
<evidence type="ECO:0000313" key="1">
    <source>
        <dbReference type="EMBL" id="CAD1828298.1"/>
    </source>
</evidence>
<protein>
    <recommendedName>
        <fullName evidence="2">EF-hand domain-containing protein</fullName>
    </recommendedName>
</protein>
<proteinExistence type="predicted"/>
<dbReference type="AlphaFoldDB" id="A0A6V7PCF3"/>
<reference evidence="1" key="1">
    <citation type="submission" date="2020-07" db="EMBL/GenBank/DDBJ databases">
        <authorList>
            <person name="Lin J."/>
        </authorList>
    </citation>
    <scope>NUCLEOTIDE SEQUENCE</scope>
</reference>
<dbReference type="PANTHER" id="PTHR37216:SF1">
    <property type="entry name" value="EXPRESSED PROTEIN"/>
    <property type="match status" value="1"/>
</dbReference>
<sequence>MITIHYLNTTTIPSSSYKEKKMGQVKSKKGEVGAQSTAAAASNEALEFVKNNYATFFEGSEGKEIKTFDEFYHAIFEMIEKFSLDKGSMQFKIPSKDKLEKAFKANHPNDKKNLTKEEFEKIITSVIGFDSFFIGQGARDPLLFIFGAPVLTLLVKRFIPGLRSISDDIVIPAATSGSVIILAMTNKL</sequence>
<accession>A0A6V7PCF3</accession>